<dbReference type="InterPro" id="IPR013783">
    <property type="entry name" value="Ig-like_fold"/>
</dbReference>
<evidence type="ECO:0000313" key="7">
    <source>
        <dbReference type="Proteomes" id="UP000694545"/>
    </source>
</evidence>
<evidence type="ECO:0000313" key="6">
    <source>
        <dbReference type="Ensembl" id="ENSVKKP00000014513.1"/>
    </source>
</evidence>
<keyword evidence="4" id="KW-0472">Membrane</keyword>
<feature type="transmembrane region" description="Helical" evidence="4">
    <location>
        <begin position="149"/>
        <end position="171"/>
    </location>
</feature>
<dbReference type="GO" id="GO:0009986">
    <property type="term" value="C:cell surface"/>
    <property type="evidence" value="ECO:0007669"/>
    <property type="project" value="TreeGrafter"/>
</dbReference>
<dbReference type="Pfam" id="PF07686">
    <property type="entry name" value="V-set"/>
    <property type="match status" value="1"/>
</dbReference>
<protein>
    <submittedName>
        <fullName evidence="6">Triggering receptor expressed on myeloid cells 2</fullName>
    </submittedName>
</protein>
<evidence type="ECO:0000256" key="3">
    <source>
        <dbReference type="ARBA" id="ARBA00023319"/>
    </source>
</evidence>
<dbReference type="OMA" id="CAPSFRH"/>
<evidence type="ECO:0000256" key="1">
    <source>
        <dbReference type="ARBA" id="ARBA00022729"/>
    </source>
</evidence>
<organism evidence="6 7">
    <name type="scientific">Varanus komodoensis</name>
    <name type="common">Komodo dragon</name>
    <dbReference type="NCBI Taxonomy" id="61221"/>
    <lineage>
        <taxon>Eukaryota</taxon>
        <taxon>Metazoa</taxon>
        <taxon>Chordata</taxon>
        <taxon>Craniata</taxon>
        <taxon>Vertebrata</taxon>
        <taxon>Euteleostomi</taxon>
        <taxon>Lepidosauria</taxon>
        <taxon>Squamata</taxon>
        <taxon>Bifurcata</taxon>
        <taxon>Unidentata</taxon>
        <taxon>Episquamata</taxon>
        <taxon>Toxicofera</taxon>
        <taxon>Anguimorpha</taxon>
        <taxon>Paleoanguimorpha</taxon>
        <taxon>Varanoidea</taxon>
        <taxon>Varanidae</taxon>
        <taxon>Varanus</taxon>
    </lineage>
</organism>
<evidence type="ECO:0000256" key="4">
    <source>
        <dbReference type="SAM" id="Phobius"/>
    </source>
</evidence>
<dbReference type="PROSITE" id="PS50835">
    <property type="entry name" value="IG_LIKE"/>
    <property type="match status" value="1"/>
</dbReference>
<dbReference type="AlphaFoldDB" id="A0A8D2KZI3"/>
<feature type="domain" description="Ig-like" evidence="5">
    <location>
        <begin position="21"/>
        <end position="118"/>
    </location>
</feature>
<dbReference type="Gene3D" id="2.60.40.10">
    <property type="entry name" value="Immunoglobulins"/>
    <property type="match status" value="1"/>
</dbReference>
<proteinExistence type="predicted"/>
<keyword evidence="7" id="KW-1185">Reference proteome</keyword>
<accession>A0A8D2KZI3</accession>
<keyword evidence="3" id="KW-0393">Immunoglobulin domain</keyword>
<dbReference type="SUPFAM" id="SSF48726">
    <property type="entry name" value="Immunoglobulin"/>
    <property type="match status" value="1"/>
</dbReference>
<dbReference type="SMART" id="SM00409">
    <property type="entry name" value="IG"/>
    <property type="match status" value="1"/>
</dbReference>
<reference evidence="6" key="1">
    <citation type="submission" date="2025-08" db="UniProtKB">
        <authorList>
            <consortium name="Ensembl"/>
        </authorList>
    </citation>
    <scope>IDENTIFICATION</scope>
</reference>
<keyword evidence="2" id="KW-1015">Disulfide bond</keyword>
<name>A0A8D2KZI3_VARKO</name>
<dbReference type="InterPro" id="IPR052314">
    <property type="entry name" value="Immune_rcpt_domain"/>
</dbReference>
<evidence type="ECO:0000259" key="5">
    <source>
        <dbReference type="PROSITE" id="PS50835"/>
    </source>
</evidence>
<dbReference type="PANTHER" id="PTHR16423">
    <property type="entry name" value="TREM-LIKE TRANSCRIPT PROTEIN"/>
    <property type="match status" value="1"/>
</dbReference>
<reference evidence="6" key="2">
    <citation type="submission" date="2025-09" db="UniProtKB">
        <authorList>
            <consortium name="Ensembl"/>
        </authorList>
    </citation>
    <scope>IDENTIFICATION</scope>
</reference>
<keyword evidence="1" id="KW-0732">Signal</keyword>
<keyword evidence="4" id="KW-0812">Transmembrane</keyword>
<dbReference type="InterPro" id="IPR013106">
    <property type="entry name" value="Ig_V-set"/>
</dbReference>
<evidence type="ECO:0000256" key="2">
    <source>
        <dbReference type="ARBA" id="ARBA00023157"/>
    </source>
</evidence>
<dbReference type="Ensembl" id="ENSVKKT00000014866.1">
    <property type="protein sequence ID" value="ENSVKKP00000014513.1"/>
    <property type="gene ID" value="ENSVKKG00000009982.1"/>
</dbReference>
<dbReference type="InterPro" id="IPR036179">
    <property type="entry name" value="Ig-like_dom_sf"/>
</dbReference>
<sequence>MIKYMHMSSATEKVELVHGIEGKSISINCTYNPKENQWRQKSWCKHTSERECQHIVSARRFWMPFLKKRNGSTAIADNIQDGILTVTINPLQKKDAGVYQCKSEFLGSVDTLQTVELNVLAGLWETETPEEPRVAHSVSSTPSSAEVKLYFLVAGFLGFKLLVAVVILMIARSKKSRATGVERRREMGTWPSHAHGEVSQIPLQHERAGAHNYITESQQR</sequence>
<dbReference type="InterPro" id="IPR007110">
    <property type="entry name" value="Ig-like_dom"/>
</dbReference>
<dbReference type="Proteomes" id="UP000694545">
    <property type="component" value="Unplaced"/>
</dbReference>
<dbReference type="GO" id="GO:0038023">
    <property type="term" value="F:signaling receptor activity"/>
    <property type="evidence" value="ECO:0007669"/>
    <property type="project" value="TreeGrafter"/>
</dbReference>
<dbReference type="InterPro" id="IPR003599">
    <property type="entry name" value="Ig_sub"/>
</dbReference>
<keyword evidence="4" id="KW-1133">Transmembrane helix</keyword>
<dbReference type="PANTHER" id="PTHR16423:SF6">
    <property type="entry name" value="TRIGGERING RECEPTOR EXPRESSED ON MYELOID CELLS 2-RELATED"/>
    <property type="match status" value="1"/>
</dbReference>